<proteinExistence type="predicted"/>
<gene>
    <name evidence="1" type="ORF">GWI33_001471</name>
</gene>
<dbReference type="AlphaFoldDB" id="A0A834MLS3"/>
<dbReference type="Proteomes" id="UP000625711">
    <property type="component" value="Unassembled WGS sequence"/>
</dbReference>
<accession>A0A834MLS3</accession>
<reference evidence="1" key="1">
    <citation type="submission" date="2020-08" db="EMBL/GenBank/DDBJ databases">
        <title>Genome sequencing and assembly of the red palm weevil Rhynchophorus ferrugineus.</title>
        <authorList>
            <person name="Dias G.B."/>
            <person name="Bergman C.M."/>
            <person name="Manee M."/>
        </authorList>
    </citation>
    <scope>NUCLEOTIDE SEQUENCE</scope>
    <source>
        <strain evidence="1">AA-2017</strain>
        <tissue evidence="1">Whole larva</tissue>
    </source>
</reference>
<protein>
    <submittedName>
        <fullName evidence="1">Uncharacterized protein</fullName>
    </submittedName>
</protein>
<organism evidence="1 2">
    <name type="scientific">Rhynchophorus ferrugineus</name>
    <name type="common">Red palm weevil</name>
    <name type="synonym">Curculio ferrugineus</name>
    <dbReference type="NCBI Taxonomy" id="354439"/>
    <lineage>
        <taxon>Eukaryota</taxon>
        <taxon>Metazoa</taxon>
        <taxon>Ecdysozoa</taxon>
        <taxon>Arthropoda</taxon>
        <taxon>Hexapoda</taxon>
        <taxon>Insecta</taxon>
        <taxon>Pterygota</taxon>
        <taxon>Neoptera</taxon>
        <taxon>Endopterygota</taxon>
        <taxon>Coleoptera</taxon>
        <taxon>Polyphaga</taxon>
        <taxon>Cucujiformia</taxon>
        <taxon>Curculionidae</taxon>
        <taxon>Dryophthorinae</taxon>
        <taxon>Rhynchophorus</taxon>
    </lineage>
</organism>
<sequence length="106" mass="11981">MTSVLIRKLRYKTSFNLNNSEEKPTDSLSTCRPGKYQHHMRFRKLKSPIPHSSPHPSRHPQAPIRFPLFSQANPLTSPALFDIALPPSVPFTSNLAKLSITMSQTI</sequence>
<evidence type="ECO:0000313" key="1">
    <source>
        <dbReference type="EMBL" id="KAF7283094.1"/>
    </source>
</evidence>
<comment type="caution">
    <text evidence="1">The sequence shown here is derived from an EMBL/GenBank/DDBJ whole genome shotgun (WGS) entry which is preliminary data.</text>
</comment>
<evidence type="ECO:0000313" key="2">
    <source>
        <dbReference type="Proteomes" id="UP000625711"/>
    </source>
</evidence>
<keyword evidence="2" id="KW-1185">Reference proteome</keyword>
<dbReference type="EMBL" id="JAACXV010000139">
    <property type="protein sequence ID" value="KAF7283094.1"/>
    <property type="molecule type" value="Genomic_DNA"/>
</dbReference>
<name>A0A834MLS3_RHYFE</name>